<sequence>MKRLRLLLALVTLPAIICAAPLRILYLGDSITDGGWGNSGGRATPSEARNHSDFNHIFGHSYMMISAATLMAEKPGEYECFNRGVSGYTLSDLEATWQQNCMEMKPDVLSVLIGTNDVEQFLGSGAKDFDLKDWERRYDSLLTETRRQFPNVRIMLCTPFVAKVGWRGDAENYALREHLADKLAEITVRLATKHNATLVPFAKMFGSLTTPSKQYWIWDGIHPTPAAHKRMADLWLQCFYSKSL</sequence>
<keyword evidence="2" id="KW-1185">Reference proteome</keyword>
<organism evidence="1 2">
    <name type="scientific">Palleniella muris</name>
    <dbReference type="NCBI Taxonomy" id="3038145"/>
    <lineage>
        <taxon>Bacteria</taxon>
        <taxon>Pseudomonadati</taxon>
        <taxon>Bacteroidota</taxon>
        <taxon>Bacteroidia</taxon>
        <taxon>Bacteroidales</taxon>
        <taxon>Prevotellaceae</taxon>
        <taxon>Palleniella</taxon>
    </lineage>
</organism>
<reference evidence="1" key="1">
    <citation type="submission" date="2019-04" db="EMBL/GenBank/DDBJ databases">
        <title>Microbes associate with the intestines of laboratory mice.</title>
        <authorList>
            <person name="Navarre W."/>
            <person name="Wong E."/>
            <person name="Huang K."/>
            <person name="Tropini C."/>
            <person name="Ng K."/>
            <person name="Yu B."/>
        </authorList>
    </citation>
    <scope>NUCLEOTIDE SEQUENCE</scope>
    <source>
        <strain evidence="1">NM73_A23</strain>
    </source>
</reference>
<protein>
    <submittedName>
        <fullName evidence="1">Lipase</fullName>
    </submittedName>
</protein>
<evidence type="ECO:0000313" key="2">
    <source>
        <dbReference type="Proteomes" id="UP000308886"/>
    </source>
</evidence>
<comment type="caution">
    <text evidence="1">The sequence shown here is derived from an EMBL/GenBank/DDBJ whole genome shotgun (WGS) entry which is preliminary data.</text>
</comment>
<evidence type="ECO:0000313" key="1">
    <source>
        <dbReference type="EMBL" id="TGX82382.1"/>
    </source>
</evidence>
<name>A0AC61QQV7_9BACT</name>
<proteinExistence type="predicted"/>
<dbReference type="EMBL" id="SRZC01000010">
    <property type="protein sequence ID" value="TGX82382.1"/>
    <property type="molecule type" value="Genomic_DNA"/>
</dbReference>
<accession>A0AC61QQV7</accession>
<gene>
    <name evidence="1" type="ORF">E5358_07510</name>
</gene>
<dbReference type="Proteomes" id="UP000308886">
    <property type="component" value="Unassembled WGS sequence"/>
</dbReference>